<protein>
    <submittedName>
        <fullName evidence="2">Antibiotic biosynthesis monooxygenase family protein</fullName>
    </submittedName>
</protein>
<organism evidence="2 3">
    <name type="scientific">Mycolicibacterium austroafricanum</name>
    <name type="common">Mycobacterium austroafricanum</name>
    <dbReference type="NCBI Taxonomy" id="39687"/>
    <lineage>
        <taxon>Bacteria</taxon>
        <taxon>Bacillati</taxon>
        <taxon>Actinomycetota</taxon>
        <taxon>Actinomycetes</taxon>
        <taxon>Mycobacteriales</taxon>
        <taxon>Mycobacteriaceae</taxon>
        <taxon>Mycolicibacterium</taxon>
    </lineage>
</organism>
<dbReference type="InterPro" id="IPR011008">
    <property type="entry name" value="Dimeric_a/b-barrel"/>
</dbReference>
<keyword evidence="2" id="KW-0560">Oxidoreductase</keyword>
<accession>A0ABT8H8W6</accession>
<keyword evidence="3" id="KW-1185">Reference proteome</keyword>
<keyword evidence="2" id="KW-0503">Monooxygenase</keyword>
<gene>
    <name evidence="2" type="ORF">QYF68_05080</name>
</gene>
<sequence>MTYQQHSGYEDGPVTVLVEFSLSEPDRAASLARAVADGIAESFSGRPGFLSASLLVSTDGRRMVNVARWASEQAWRAATASPNGSTAPARIGEDPQWLHSRTADEPVARILADGGATLERVAAFHEVQSVAALT</sequence>
<dbReference type="PROSITE" id="PS51725">
    <property type="entry name" value="ABM"/>
    <property type="match status" value="1"/>
</dbReference>
<feature type="domain" description="ABM" evidence="1">
    <location>
        <begin position="14"/>
        <end position="111"/>
    </location>
</feature>
<evidence type="ECO:0000259" key="1">
    <source>
        <dbReference type="PROSITE" id="PS51725"/>
    </source>
</evidence>
<dbReference type="Pfam" id="PF03992">
    <property type="entry name" value="ABM"/>
    <property type="match status" value="1"/>
</dbReference>
<dbReference type="Gene3D" id="3.30.70.100">
    <property type="match status" value="1"/>
</dbReference>
<name>A0ABT8H8W6_MYCAO</name>
<dbReference type="InterPro" id="IPR007138">
    <property type="entry name" value="ABM_dom"/>
</dbReference>
<dbReference type="Proteomes" id="UP001172687">
    <property type="component" value="Unassembled WGS sequence"/>
</dbReference>
<dbReference type="SUPFAM" id="SSF54909">
    <property type="entry name" value="Dimeric alpha+beta barrel"/>
    <property type="match status" value="1"/>
</dbReference>
<evidence type="ECO:0000313" key="3">
    <source>
        <dbReference type="Proteomes" id="UP001172687"/>
    </source>
</evidence>
<dbReference type="GO" id="GO:0004497">
    <property type="term" value="F:monooxygenase activity"/>
    <property type="evidence" value="ECO:0007669"/>
    <property type="project" value="UniProtKB-KW"/>
</dbReference>
<reference evidence="2" key="1">
    <citation type="submission" date="2023-07" db="EMBL/GenBank/DDBJ databases">
        <title>Degradation of tert-butanol by M. austroafricanum TBA100.</title>
        <authorList>
            <person name="Helbich S."/>
            <person name="Vainshtein Y."/>
        </authorList>
    </citation>
    <scope>NUCLEOTIDE SEQUENCE</scope>
    <source>
        <strain evidence="2">TBA100</strain>
    </source>
</reference>
<proteinExistence type="predicted"/>
<dbReference type="RefSeq" id="WP_084055092.1">
    <property type="nucleotide sequence ID" value="NZ_JAUHTC010000022.1"/>
</dbReference>
<evidence type="ECO:0000313" key="2">
    <source>
        <dbReference type="EMBL" id="MDN4517198.1"/>
    </source>
</evidence>
<dbReference type="EMBL" id="JAUHTC010000022">
    <property type="protein sequence ID" value="MDN4517198.1"/>
    <property type="molecule type" value="Genomic_DNA"/>
</dbReference>
<comment type="caution">
    <text evidence="2">The sequence shown here is derived from an EMBL/GenBank/DDBJ whole genome shotgun (WGS) entry which is preliminary data.</text>
</comment>